<evidence type="ECO:0000313" key="1">
    <source>
        <dbReference type="EMBL" id="SVC53460.1"/>
    </source>
</evidence>
<protein>
    <submittedName>
        <fullName evidence="1">Uncharacterized protein</fullName>
    </submittedName>
</protein>
<gene>
    <name evidence="1" type="ORF">METZ01_LOCUS306314</name>
</gene>
<dbReference type="AlphaFoldDB" id="A0A382MY69"/>
<organism evidence="1">
    <name type="scientific">marine metagenome</name>
    <dbReference type="NCBI Taxonomy" id="408172"/>
    <lineage>
        <taxon>unclassified sequences</taxon>
        <taxon>metagenomes</taxon>
        <taxon>ecological metagenomes</taxon>
    </lineage>
</organism>
<dbReference type="EMBL" id="UINC01096515">
    <property type="protein sequence ID" value="SVC53460.1"/>
    <property type="molecule type" value="Genomic_DNA"/>
</dbReference>
<sequence>MQLFFQGKDPETDLGRFLNLCYIFF</sequence>
<reference evidence="1" key="1">
    <citation type="submission" date="2018-05" db="EMBL/GenBank/DDBJ databases">
        <authorList>
            <person name="Lanie J.A."/>
            <person name="Ng W.-L."/>
            <person name="Kazmierczak K.M."/>
            <person name="Andrzejewski T.M."/>
            <person name="Davidsen T.M."/>
            <person name="Wayne K.J."/>
            <person name="Tettelin H."/>
            <person name="Glass J.I."/>
            <person name="Rusch D."/>
            <person name="Podicherti R."/>
            <person name="Tsui H.-C.T."/>
            <person name="Winkler M.E."/>
        </authorList>
    </citation>
    <scope>NUCLEOTIDE SEQUENCE</scope>
</reference>
<accession>A0A382MY69</accession>
<proteinExistence type="predicted"/>
<name>A0A382MY69_9ZZZZ</name>